<dbReference type="SUPFAM" id="SSF48576">
    <property type="entry name" value="Terpenoid synthases"/>
    <property type="match status" value="1"/>
</dbReference>
<dbReference type="SFLD" id="SFLDG01014">
    <property type="entry name" value="Terpene_Cyclase_Like_1_N-term"/>
    <property type="match status" value="1"/>
</dbReference>
<gene>
    <name evidence="10" type="ORF">ILEXP_LOCUS3632</name>
</gene>
<dbReference type="GO" id="GO:0046872">
    <property type="term" value="F:metal ion binding"/>
    <property type="evidence" value="ECO:0007669"/>
    <property type="project" value="UniProtKB-KW"/>
</dbReference>
<feature type="domain" description="Terpene synthase N-terminal" evidence="8">
    <location>
        <begin position="228"/>
        <end position="391"/>
    </location>
</feature>
<dbReference type="FunFam" id="1.50.10.130:FF:000002">
    <property type="entry name" value="Ent-copalyl diphosphate synthase, chloroplastic"/>
    <property type="match status" value="1"/>
</dbReference>
<feature type="compositionally biased region" description="Basic and acidic residues" evidence="7">
    <location>
        <begin position="872"/>
        <end position="884"/>
    </location>
</feature>
<evidence type="ECO:0000256" key="3">
    <source>
        <dbReference type="ARBA" id="ARBA00022842"/>
    </source>
</evidence>
<dbReference type="AlphaFoldDB" id="A0ABC8QV73"/>
<comment type="catalytic activity">
    <reaction evidence="5">
        <text>ent-copalyl diphosphate = ent-kaur-16-ene + diphosphate</text>
        <dbReference type="Rhea" id="RHEA:22220"/>
        <dbReference type="ChEBI" id="CHEBI:15415"/>
        <dbReference type="ChEBI" id="CHEBI:33019"/>
        <dbReference type="ChEBI" id="CHEBI:58553"/>
        <dbReference type="EC" id="4.2.3.19"/>
    </reaction>
    <physiologicalReaction direction="left-to-right" evidence="5">
        <dbReference type="Rhea" id="RHEA:22221"/>
    </physiologicalReaction>
</comment>
<dbReference type="SUPFAM" id="SSF48239">
    <property type="entry name" value="Terpenoid cyclases/Protein prenyltransferases"/>
    <property type="match status" value="2"/>
</dbReference>
<dbReference type="PANTHER" id="PTHR31739:SF25">
    <property type="entry name" value="(E,E)-GERANYLLINALOOL SYNTHASE"/>
    <property type="match status" value="1"/>
</dbReference>
<evidence type="ECO:0000256" key="4">
    <source>
        <dbReference type="ARBA" id="ARBA00023239"/>
    </source>
</evidence>
<dbReference type="Gene3D" id="1.50.10.160">
    <property type="match status" value="1"/>
</dbReference>
<dbReference type="FunFam" id="1.10.600.10:FF:000036">
    <property type="entry name" value="cis-abienol synthase, chloroplastic"/>
    <property type="match status" value="1"/>
</dbReference>
<dbReference type="Pfam" id="PF01397">
    <property type="entry name" value="Terpene_synth"/>
    <property type="match status" value="1"/>
</dbReference>
<dbReference type="InterPro" id="IPR008949">
    <property type="entry name" value="Isoprenoid_synthase_dom_sf"/>
</dbReference>
<evidence type="ECO:0000256" key="6">
    <source>
        <dbReference type="ARBA" id="ARBA00066670"/>
    </source>
</evidence>
<sequence length="884" mass="101682">MESSQASIKALVMKIKEEMFSNLDLHSFVSLSAYDTAWLAMIPNPQQLDRPMFKNCLNWVLNNQNGEGFWGESNAEGLPTIDALPATMACMIALKTWNVGDKNIQKGLAFLDANTKVLLQANNHHLSRQFTIVFTAMVELAQSRGLEFHFRDELKRAMSNIFLDKQQILEMEELDQECQHYPPLLSCLEAFPSTYDIDQQAIARHFDGESSFFQSPASIACEFMVTGSQKCMDHLQNLVQRCPNGVPISMYPIDEELIKLCIVNHIQRLGLEEYFSEEIEEILSQVHRSYTKQQSRPTNLDFVPAKLFKDSLAFRLLRMHGYDVTPWSFCWFLLHEDIVNKIEQNLECFTSTMYTVYRATDLMFKGEYEVEDARSLSRTFLEKAIELDTNDDNSIMVPSFQRLIKRELSPPWMARLDHLDHRLWIEENKVSPLWIGNASSYRFSCLHNEKLMQLAVENYELRQSVYRNELEELKRYGRYISKWSKDWGLSDMGFGREKTTYCYFAVAASSSLPHDSLVRLIVAKTAILITVADDFFDMKGDLNELKCLTGAIQRWDGKGLSGHSKIIFDALDELVSNIAAEHLHRQGSDITINLREIWHETFVSWLVESKWSKTGYVPSIDEYLEFGTTSIATHTIVLPASCFLSPSLSDDKLKPVQYETVTMLLMAIARLLNDIQSYKKEIEDGKTNFVLLHLKENPEATMEDSIAYTKAILDEKKKEFLEHVLMDGFNDLPKICKHLHLSCLKVFQMFFNSANLFDSDTELVHDIKKAIYIPLEYQTVKPIKLPEVVHSRPKKENIITSAHFTHTFKCHGRRSIIRKQFTNVVSANMRGRVIIPTKFEPSTNSTDDPLRVQGHSQHKSNTIQTPMAARSHSVESEKHVGYFP</sequence>
<keyword evidence="3" id="KW-0460">Magnesium</keyword>
<dbReference type="InterPro" id="IPR005630">
    <property type="entry name" value="Terpene_synthase_metal-bd"/>
</dbReference>
<dbReference type="InterPro" id="IPR036965">
    <property type="entry name" value="Terpene_synth_N_sf"/>
</dbReference>
<dbReference type="EMBL" id="CAUOFW020000769">
    <property type="protein sequence ID" value="CAK9136639.1"/>
    <property type="molecule type" value="Genomic_DNA"/>
</dbReference>
<dbReference type="EC" id="4.2.3.19" evidence="6"/>
<dbReference type="InterPro" id="IPR001906">
    <property type="entry name" value="Terpene_synth_N"/>
</dbReference>
<dbReference type="PANTHER" id="PTHR31739">
    <property type="entry name" value="ENT-COPALYL DIPHOSPHATE SYNTHASE, CHLOROPLASTIC"/>
    <property type="match status" value="1"/>
</dbReference>
<keyword evidence="2" id="KW-0479">Metal-binding</keyword>
<evidence type="ECO:0000259" key="9">
    <source>
        <dbReference type="Pfam" id="PF03936"/>
    </source>
</evidence>
<keyword evidence="11" id="KW-1185">Reference proteome</keyword>
<reference evidence="10 11" key="1">
    <citation type="submission" date="2024-02" db="EMBL/GenBank/DDBJ databases">
        <authorList>
            <person name="Vignale AGUSTIN F."/>
            <person name="Sosa J E."/>
            <person name="Modenutti C."/>
        </authorList>
    </citation>
    <scope>NUCLEOTIDE SEQUENCE [LARGE SCALE GENOMIC DNA]</scope>
</reference>
<dbReference type="Pfam" id="PF03936">
    <property type="entry name" value="Terpene_synth_C"/>
    <property type="match status" value="1"/>
</dbReference>
<evidence type="ECO:0000256" key="2">
    <source>
        <dbReference type="ARBA" id="ARBA00022723"/>
    </source>
</evidence>
<accession>A0ABC8QV73</accession>
<dbReference type="GO" id="GO:0033331">
    <property type="term" value="P:ent-kaurene metabolic process"/>
    <property type="evidence" value="ECO:0007669"/>
    <property type="project" value="UniProtKB-ARBA"/>
</dbReference>
<dbReference type="InterPro" id="IPR008930">
    <property type="entry name" value="Terpenoid_cyclase/PrenylTrfase"/>
</dbReference>
<name>A0ABC8QV73_9AQUA</name>
<evidence type="ECO:0000256" key="7">
    <source>
        <dbReference type="SAM" id="MobiDB-lite"/>
    </source>
</evidence>
<dbReference type="InterPro" id="IPR050148">
    <property type="entry name" value="Terpene_synthase-like"/>
</dbReference>
<dbReference type="Gene3D" id="1.50.10.130">
    <property type="entry name" value="Terpene synthase, N-terminal domain"/>
    <property type="match status" value="1"/>
</dbReference>
<organism evidence="10 11">
    <name type="scientific">Ilex paraguariensis</name>
    <name type="common">yerba mate</name>
    <dbReference type="NCBI Taxonomy" id="185542"/>
    <lineage>
        <taxon>Eukaryota</taxon>
        <taxon>Viridiplantae</taxon>
        <taxon>Streptophyta</taxon>
        <taxon>Embryophyta</taxon>
        <taxon>Tracheophyta</taxon>
        <taxon>Spermatophyta</taxon>
        <taxon>Magnoliopsida</taxon>
        <taxon>eudicotyledons</taxon>
        <taxon>Gunneridae</taxon>
        <taxon>Pentapetalae</taxon>
        <taxon>asterids</taxon>
        <taxon>campanulids</taxon>
        <taxon>Aquifoliales</taxon>
        <taxon>Aquifoliaceae</taxon>
        <taxon>Ilex</taxon>
    </lineage>
</organism>
<proteinExistence type="predicted"/>
<keyword evidence="4" id="KW-0456">Lyase</keyword>
<evidence type="ECO:0000313" key="10">
    <source>
        <dbReference type="EMBL" id="CAK9136639.1"/>
    </source>
</evidence>
<comment type="caution">
    <text evidence="10">The sequence shown here is derived from an EMBL/GenBank/DDBJ whole genome shotgun (WGS) entry which is preliminary data.</text>
</comment>
<protein>
    <recommendedName>
        <fullName evidence="6">ent-kaurene synthase</fullName>
        <ecNumber evidence="6">4.2.3.19</ecNumber>
    </recommendedName>
</protein>
<evidence type="ECO:0000256" key="5">
    <source>
        <dbReference type="ARBA" id="ARBA00050853"/>
    </source>
</evidence>
<evidence type="ECO:0000313" key="11">
    <source>
        <dbReference type="Proteomes" id="UP001642360"/>
    </source>
</evidence>
<feature type="domain" description="Terpene synthase metal-binding" evidence="9">
    <location>
        <begin position="485"/>
        <end position="719"/>
    </location>
</feature>
<evidence type="ECO:0000259" key="8">
    <source>
        <dbReference type="Pfam" id="PF01397"/>
    </source>
</evidence>
<dbReference type="GO" id="GO:0009899">
    <property type="term" value="F:ent-kaurene synthase activity"/>
    <property type="evidence" value="ECO:0007669"/>
    <property type="project" value="UniProtKB-EC"/>
</dbReference>
<evidence type="ECO:0000256" key="1">
    <source>
        <dbReference type="ARBA" id="ARBA00001946"/>
    </source>
</evidence>
<comment type="cofactor">
    <cofactor evidence="1">
        <name>Mg(2+)</name>
        <dbReference type="ChEBI" id="CHEBI:18420"/>
    </cofactor>
</comment>
<dbReference type="GO" id="GO:0016102">
    <property type="term" value="P:diterpenoid biosynthetic process"/>
    <property type="evidence" value="ECO:0007669"/>
    <property type="project" value="UniProtKB-ARBA"/>
</dbReference>
<feature type="region of interest" description="Disordered" evidence="7">
    <location>
        <begin position="838"/>
        <end position="884"/>
    </location>
</feature>
<dbReference type="Proteomes" id="UP001642360">
    <property type="component" value="Unassembled WGS sequence"/>
</dbReference>
<dbReference type="Gene3D" id="1.10.600.10">
    <property type="entry name" value="Farnesyl Diphosphate Synthase"/>
    <property type="match status" value="1"/>
</dbReference>